<proteinExistence type="predicted"/>
<accession>A0A2Z2HY54</accession>
<evidence type="ECO:0000256" key="1">
    <source>
        <dbReference type="SAM" id="Phobius"/>
    </source>
</evidence>
<evidence type="ECO:0000313" key="3">
    <source>
        <dbReference type="Proteomes" id="UP000250088"/>
    </source>
</evidence>
<dbReference type="Proteomes" id="UP000250088">
    <property type="component" value="Chromosome"/>
</dbReference>
<dbReference type="AlphaFoldDB" id="A0A2Z2HY54"/>
<protein>
    <recommendedName>
        <fullName evidence="4">XapX domain-containing protein</fullName>
    </recommendedName>
</protein>
<keyword evidence="1" id="KW-0812">Transmembrane</keyword>
<keyword evidence="1" id="KW-1133">Transmembrane helix</keyword>
<name>A0A2Z2HY54_9EURY</name>
<keyword evidence="1" id="KW-0472">Membrane</keyword>
<evidence type="ECO:0008006" key="4">
    <source>
        <dbReference type="Google" id="ProtNLM"/>
    </source>
</evidence>
<sequence>MDAIQAFIVGLIIGVIFTWFDLPIPVPSVLGGILAIWGVFIGWVITRALAGAL</sequence>
<feature type="transmembrane region" description="Helical" evidence="1">
    <location>
        <begin position="29"/>
        <end position="50"/>
    </location>
</feature>
<dbReference type="KEGG" id="naj:B1756_14030"/>
<organism evidence="2 3">
    <name type="scientific">Natrarchaeobaculum aegyptiacum</name>
    <dbReference type="NCBI Taxonomy" id="745377"/>
    <lineage>
        <taxon>Archaea</taxon>
        <taxon>Methanobacteriati</taxon>
        <taxon>Methanobacteriota</taxon>
        <taxon>Stenosarchaea group</taxon>
        <taxon>Halobacteria</taxon>
        <taxon>Halobacteriales</taxon>
        <taxon>Natrialbaceae</taxon>
        <taxon>Natrarchaeobaculum</taxon>
    </lineage>
</organism>
<reference evidence="3" key="1">
    <citation type="submission" date="2017-02" db="EMBL/GenBank/DDBJ databases">
        <title>Natronthermophilus aegyptiacus gen. nov.,sp. nov., an aerobic, extremely halophilic alkalithermophilic archaeon isolated from the athalassohaline Wadi An Natrun, Egypt.</title>
        <authorList>
            <person name="Zhao B."/>
        </authorList>
    </citation>
    <scope>NUCLEOTIDE SEQUENCE [LARGE SCALE GENOMIC DNA]</scope>
    <source>
        <strain evidence="3">JW/NM-HA 15</strain>
    </source>
</reference>
<evidence type="ECO:0000313" key="2">
    <source>
        <dbReference type="EMBL" id="ARS91863.1"/>
    </source>
</evidence>
<dbReference type="EMBL" id="CP019893">
    <property type="protein sequence ID" value="ARS91863.1"/>
    <property type="molecule type" value="Genomic_DNA"/>
</dbReference>
<keyword evidence="3" id="KW-1185">Reference proteome</keyword>
<dbReference type="NCBIfam" id="TIGR03510">
    <property type="entry name" value="XapX"/>
    <property type="match status" value="1"/>
</dbReference>
<dbReference type="InterPro" id="IPR020017">
    <property type="entry name" value="XapX_domain"/>
</dbReference>
<feature type="transmembrane region" description="Helical" evidence="1">
    <location>
        <begin position="6"/>
        <end position="22"/>
    </location>
</feature>
<gene>
    <name evidence="2" type="ORF">B1756_14030</name>
</gene>